<dbReference type="Gene3D" id="3.40.50.300">
    <property type="entry name" value="P-loop containing nucleotide triphosphate hydrolases"/>
    <property type="match status" value="3"/>
</dbReference>
<dbReference type="GO" id="GO:0016787">
    <property type="term" value="F:hydrolase activity"/>
    <property type="evidence" value="ECO:0007669"/>
    <property type="project" value="UniProtKB-KW"/>
</dbReference>
<evidence type="ECO:0008006" key="11">
    <source>
        <dbReference type="Google" id="ProtNLM"/>
    </source>
</evidence>
<name>A0A813PA41_9BILA</name>
<keyword evidence="1" id="KW-0547">Nucleotide-binding</keyword>
<dbReference type="InterPro" id="IPR042035">
    <property type="entry name" value="DEAH_win-hel_dom"/>
</dbReference>
<evidence type="ECO:0000313" key="10">
    <source>
        <dbReference type="Proteomes" id="UP000663891"/>
    </source>
</evidence>
<comment type="similarity">
    <text evidence="5">Belongs to the DEAD box helicase family. DEAH subfamily. PRP16 sub-subfamily.</text>
</comment>
<dbReference type="Pfam" id="PF00271">
    <property type="entry name" value="Helicase_C"/>
    <property type="match status" value="1"/>
</dbReference>
<feature type="compositionally biased region" description="Polar residues" evidence="6">
    <location>
        <begin position="285"/>
        <end position="298"/>
    </location>
</feature>
<dbReference type="PANTHER" id="PTHR18934:SF91">
    <property type="entry name" value="PRE-MRNA-SPLICING FACTOR ATP-DEPENDENT RNA HELICASE PRP16"/>
    <property type="match status" value="1"/>
</dbReference>
<keyword evidence="2" id="KW-0378">Hydrolase</keyword>
<protein>
    <recommendedName>
        <fullName evidence="11">RNA helicase</fullName>
    </recommendedName>
</protein>
<dbReference type="PROSITE" id="PS51194">
    <property type="entry name" value="HELICASE_CTER"/>
    <property type="match status" value="1"/>
</dbReference>
<keyword evidence="4" id="KW-0067">ATP-binding</keyword>
<dbReference type="SUPFAM" id="SSF52540">
    <property type="entry name" value="P-loop containing nucleoside triphosphate hydrolases"/>
    <property type="match status" value="2"/>
</dbReference>
<evidence type="ECO:0000256" key="3">
    <source>
        <dbReference type="ARBA" id="ARBA00022806"/>
    </source>
</evidence>
<dbReference type="GO" id="GO:0003723">
    <property type="term" value="F:RNA binding"/>
    <property type="evidence" value="ECO:0007669"/>
    <property type="project" value="TreeGrafter"/>
</dbReference>
<dbReference type="CDD" id="cd17917">
    <property type="entry name" value="DEXHc_RHA-like"/>
    <property type="match status" value="1"/>
</dbReference>
<evidence type="ECO:0000256" key="1">
    <source>
        <dbReference type="ARBA" id="ARBA00022741"/>
    </source>
</evidence>
<gene>
    <name evidence="9" type="ORF">VCS650_LOCUS1021</name>
</gene>
<dbReference type="Gene3D" id="4.10.1000.40">
    <property type="match status" value="2"/>
</dbReference>
<evidence type="ECO:0000259" key="8">
    <source>
        <dbReference type="PROSITE" id="PS51194"/>
    </source>
</evidence>
<organism evidence="9 10">
    <name type="scientific">Adineta steineri</name>
    <dbReference type="NCBI Taxonomy" id="433720"/>
    <lineage>
        <taxon>Eukaryota</taxon>
        <taxon>Metazoa</taxon>
        <taxon>Spiralia</taxon>
        <taxon>Gnathifera</taxon>
        <taxon>Rotifera</taxon>
        <taxon>Eurotatoria</taxon>
        <taxon>Bdelloidea</taxon>
        <taxon>Adinetida</taxon>
        <taxon>Adinetidae</taxon>
        <taxon>Adineta</taxon>
    </lineage>
</organism>
<dbReference type="SMART" id="SM00847">
    <property type="entry name" value="HA2"/>
    <property type="match status" value="2"/>
</dbReference>
<dbReference type="GO" id="GO:0004386">
    <property type="term" value="F:helicase activity"/>
    <property type="evidence" value="ECO:0007669"/>
    <property type="project" value="UniProtKB-KW"/>
</dbReference>
<dbReference type="SMART" id="SM00487">
    <property type="entry name" value="DEXDc"/>
    <property type="match status" value="1"/>
</dbReference>
<dbReference type="Gene3D" id="1.10.10.2130">
    <property type="entry name" value="DEAH helicase family, winged-helix domain"/>
    <property type="match status" value="2"/>
</dbReference>
<dbReference type="EMBL" id="CAJNON010000005">
    <property type="protein sequence ID" value="CAF0747326.1"/>
    <property type="molecule type" value="Genomic_DNA"/>
</dbReference>
<dbReference type="CDD" id="cd18791">
    <property type="entry name" value="SF2_C_RHA"/>
    <property type="match status" value="1"/>
</dbReference>
<dbReference type="InterPro" id="IPR027417">
    <property type="entry name" value="P-loop_NTPase"/>
</dbReference>
<dbReference type="PANTHER" id="PTHR18934">
    <property type="entry name" value="ATP-DEPENDENT RNA HELICASE"/>
    <property type="match status" value="1"/>
</dbReference>
<feature type="region of interest" description="Disordered" evidence="6">
    <location>
        <begin position="279"/>
        <end position="299"/>
    </location>
</feature>
<dbReference type="InterPro" id="IPR001650">
    <property type="entry name" value="Helicase_C-like"/>
</dbReference>
<dbReference type="InterPro" id="IPR007502">
    <property type="entry name" value="Helicase-assoc_dom"/>
</dbReference>
<keyword evidence="3" id="KW-0347">Helicase</keyword>
<dbReference type="GO" id="GO:0005524">
    <property type="term" value="F:ATP binding"/>
    <property type="evidence" value="ECO:0007669"/>
    <property type="project" value="UniProtKB-KW"/>
</dbReference>
<dbReference type="OrthoDB" id="10006343at2759"/>
<evidence type="ECO:0000256" key="4">
    <source>
        <dbReference type="ARBA" id="ARBA00022840"/>
    </source>
</evidence>
<dbReference type="SMART" id="SM00490">
    <property type="entry name" value="HELICc"/>
    <property type="match status" value="1"/>
</dbReference>
<feature type="domain" description="Helicase ATP-binding" evidence="7">
    <location>
        <begin position="328"/>
        <end position="495"/>
    </location>
</feature>
<dbReference type="PROSITE" id="PS51192">
    <property type="entry name" value="HELICASE_ATP_BIND_1"/>
    <property type="match status" value="1"/>
</dbReference>
<dbReference type="Pfam" id="PF00270">
    <property type="entry name" value="DEAD"/>
    <property type="match status" value="1"/>
</dbReference>
<dbReference type="InterPro" id="IPR011545">
    <property type="entry name" value="DEAD/DEAH_box_helicase_dom"/>
</dbReference>
<evidence type="ECO:0000313" key="9">
    <source>
        <dbReference type="EMBL" id="CAF0747326.1"/>
    </source>
</evidence>
<evidence type="ECO:0000259" key="7">
    <source>
        <dbReference type="PROSITE" id="PS51192"/>
    </source>
</evidence>
<proteinExistence type="inferred from homology"/>
<evidence type="ECO:0000256" key="6">
    <source>
        <dbReference type="SAM" id="MobiDB-lite"/>
    </source>
</evidence>
<comment type="caution">
    <text evidence="9">The sequence shown here is derived from an EMBL/GenBank/DDBJ whole genome shotgun (WGS) entry which is preliminary data.</text>
</comment>
<dbReference type="AlphaFoldDB" id="A0A813PA41"/>
<evidence type="ECO:0000256" key="2">
    <source>
        <dbReference type="ARBA" id="ARBA00022801"/>
    </source>
</evidence>
<accession>A0A813PA41</accession>
<feature type="domain" description="Helicase C-terminal" evidence="8">
    <location>
        <begin position="523"/>
        <end position="689"/>
    </location>
</feature>
<dbReference type="Proteomes" id="UP000663891">
    <property type="component" value="Unassembled WGS sequence"/>
</dbReference>
<sequence>MATPWFVKITYLPQHITSEQLAKKFGISEDDIFIPQNQEGPTTYAKVNGFMMEVDANEFVKRWNRTRILNATIKCKAVSTPPNLVRRRPASMSTKDNQISSQLVDCKDGFQCRNAKCEYNHPLGWDACEDGVDCEVFYCKANHPVGRTNPCPNGHQCDASPCNFLHPLSGILGCLEGAHCRVLLCQAWHPKKREKECMDGRHCYNSKCQRLHPSEWQACSHGIECTDYMCEENHPPNRLNRCHEGATCGNFYCESLHPIEWDPCEAGIRCVNTACPRTSHPADRSLSSNQEISSNETSLPRLLKSVEQRNLERRQAQLPIFSSKDEFCRRLKEERVLVITAETGSGKSTQLPQYAAEYFGGLVICTQPRVIAAVSLARRVANEYDGMPMGRSVGYRIGLTNTMSENNRVPGTDILFMTDGALIQESTEDRQLSNVRVLIIDEAHERSLNTDIVMGIAKLLLKTRPTDFYVVISSATINGSKFLDFFEQSDSQPLNVPGRVYDVIIEYLPKKKDDSVEEHAVNTLRRLYNQHQGTTLVFLPGQREIERAIELFKVNLPDKCFPFPLYAALSSEEQDQVLQFDEGINGERRMVVFCTNIAETSLTIKNTRLVIDSGLAKEANVDEVLRCTVIQTTSISKASADQRKGRAGRTAPGYCVRLYNENTLIRADIEPAILRSSLDLVVLQLIHLQLDPLAFPFIDPPDSTIIQSSLKILKDLSCITENYDITLRGELFVKLNLNPRFSAFFVDAYIEHGPILELAAVIVAILTAPGSVFLVGNTDEERDTIRTRVTNNAKEYESDLLYFASTYNKWRNIGILDPTARMCPTCHKSCNKGNICRPCRAAYSTTHLLNNKILNIVENVSNASIKTIEKSSWQLNPRSVSEANESDIIGINLYKHFPEHYGYLLKTQVPTASAHSGLAKEANVDEVLRCTVIQTTSISKASADQRKGRAGRTAPGYCVRLYTENTLIRADIEPAILRSSLDLVILQLIHLQLDPLTFPFIDPPDSTIIQSSLKILKDLSCITENYDITLRGELFVKLNLNPRFSAFFVDAYVEHGPILELAAVIVAILTAPGSVFLVGNTDEERDTIRTRVTNNAKEYESDLLYFASTYNKWRNIGILDPTARMCPTCHKSCNKGNICRPCRAAYSTTHLLNNKILNIVENVSNASIKTIEKSSWQLNPRSVSEANESDIIGINLYKHFPEHYGYLLKQQVPTASARMCATHIDARIIETSALIQRPVSNPYFIAMSIIKLPRGGYLLERLHPCRRPEDLDPERTEM</sequence>
<reference evidence="9" key="1">
    <citation type="submission" date="2021-02" db="EMBL/GenBank/DDBJ databases">
        <authorList>
            <person name="Nowell W R."/>
        </authorList>
    </citation>
    <scope>NUCLEOTIDE SEQUENCE</scope>
</reference>
<evidence type="ECO:0000256" key="5">
    <source>
        <dbReference type="ARBA" id="ARBA00038040"/>
    </source>
</evidence>
<dbReference type="InterPro" id="IPR014001">
    <property type="entry name" value="Helicase_ATP-bd"/>
</dbReference>